<evidence type="ECO:0000256" key="1">
    <source>
        <dbReference type="ARBA" id="ARBA00004429"/>
    </source>
</evidence>
<dbReference type="Pfam" id="PF01554">
    <property type="entry name" value="MatE"/>
    <property type="match status" value="2"/>
</dbReference>
<dbReference type="InterPro" id="IPR048279">
    <property type="entry name" value="MdtK-like"/>
</dbReference>
<dbReference type="Proteomes" id="UP001589628">
    <property type="component" value="Unassembled WGS sequence"/>
</dbReference>
<feature type="transmembrane region" description="Helical" evidence="10">
    <location>
        <begin position="177"/>
        <end position="195"/>
    </location>
</feature>
<keyword evidence="5 10" id="KW-0812">Transmembrane</keyword>
<dbReference type="NCBIfam" id="TIGR00797">
    <property type="entry name" value="matE"/>
    <property type="match status" value="1"/>
</dbReference>
<feature type="transmembrane region" description="Helical" evidence="10">
    <location>
        <begin position="246"/>
        <end position="273"/>
    </location>
</feature>
<evidence type="ECO:0000256" key="2">
    <source>
        <dbReference type="ARBA" id="ARBA00022448"/>
    </source>
</evidence>
<evidence type="ECO:0000313" key="11">
    <source>
        <dbReference type="EMBL" id="MFB9885110.1"/>
    </source>
</evidence>
<keyword evidence="7" id="KW-0406">Ion transport</keyword>
<dbReference type="RefSeq" id="WP_051527735.1">
    <property type="nucleotide sequence ID" value="NZ_JBHLZN010000001.1"/>
</dbReference>
<comment type="caution">
    <text evidence="11">The sequence shown here is derived from an EMBL/GenBank/DDBJ whole genome shotgun (WGS) entry which is preliminary data.</text>
</comment>
<feature type="transmembrane region" description="Helical" evidence="10">
    <location>
        <begin position="364"/>
        <end position="384"/>
    </location>
</feature>
<keyword evidence="4" id="KW-1003">Cell membrane</keyword>
<keyword evidence="3" id="KW-0050">Antiport</keyword>
<keyword evidence="12" id="KW-1185">Reference proteome</keyword>
<evidence type="ECO:0000256" key="5">
    <source>
        <dbReference type="ARBA" id="ARBA00022692"/>
    </source>
</evidence>
<dbReference type="InterPro" id="IPR050222">
    <property type="entry name" value="MATE_MdtK"/>
</dbReference>
<comment type="subcellular location">
    <subcellularLocation>
        <location evidence="1">Cell inner membrane</location>
        <topology evidence="1">Multi-pass membrane protein</topology>
    </subcellularLocation>
</comment>
<proteinExistence type="predicted"/>
<evidence type="ECO:0000256" key="7">
    <source>
        <dbReference type="ARBA" id="ARBA00023065"/>
    </source>
</evidence>
<reference evidence="11 12" key="1">
    <citation type="submission" date="2024-09" db="EMBL/GenBank/DDBJ databases">
        <authorList>
            <person name="Sun Q."/>
            <person name="Mori K."/>
        </authorList>
    </citation>
    <scope>NUCLEOTIDE SEQUENCE [LARGE SCALE GENOMIC DNA]</scope>
    <source>
        <strain evidence="11 12">ATCC 51285</strain>
    </source>
</reference>
<gene>
    <name evidence="11" type="ORF">ACFFLH_01615</name>
</gene>
<evidence type="ECO:0000256" key="6">
    <source>
        <dbReference type="ARBA" id="ARBA00022989"/>
    </source>
</evidence>
<feature type="transmembrane region" description="Helical" evidence="10">
    <location>
        <begin position="145"/>
        <end position="165"/>
    </location>
</feature>
<feature type="transmembrane region" description="Helical" evidence="10">
    <location>
        <begin position="24"/>
        <end position="48"/>
    </location>
</feature>
<evidence type="ECO:0000256" key="4">
    <source>
        <dbReference type="ARBA" id="ARBA00022475"/>
    </source>
</evidence>
<feature type="transmembrane region" description="Helical" evidence="10">
    <location>
        <begin position="285"/>
        <end position="310"/>
    </location>
</feature>
<feature type="transmembrane region" description="Helical" evidence="10">
    <location>
        <begin position="69"/>
        <end position="92"/>
    </location>
</feature>
<dbReference type="PANTHER" id="PTHR43298:SF2">
    <property type="entry name" value="FMN_FAD EXPORTER YEEO-RELATED"/>
    <property type="match status" value="1"/>
</dbReference>
<keyword evidence="8 10" id="KW-0472">Membrane</keyword>
<dbReference type="EMBL" id="JBHLZN010000001">
    <property type="protein sequence ID" value="MFB9885110.1"/>
    <property type="molecule type" value="Genomic_DNA"/>
</dbReference>
<name>A0ABV5Z752_9GAMM</name>
<evidence type="ECO:0000256" key="3">
    <source>
        <dbReference type="ARBA" id="ARBA00022449"/>
    </source>
</evidence>
<dbReference type="InterPro" id="IPR002528">
    <property type="entry name" value="MATE_fam"/>
</dbReference>
<feature type="transmembrane region" description="Helical" evidence="10">
    <location>
        <begin position="330"/>
        <end position="352"/>
    </location>
</feature>
<keyword evidence="2" id="KW-0813">Transport</keyword>
<organism evidence="11 12">
    <name type="scientific">Balneatrix alpica</name>
    <dbReference type="NCBI Taxonomy" id="75684"/>
    <lineage>
        <taxon>Bacteria</taxon>
        <taxon>Pseudomonadati</taxon>
        <taxon>Pseudomonadota</taxon>
        <taxon>Gammaproteobacteria</taxon>
        <taxon>Oceanospirillales</taxon>
        <taxon>Balneatrichaceae</taxon>
        <taxon>Balneatrix</taxon>
    </lineage>
</organism>
<evidence type="ECO:0000313" key="12">
    <source>
        <dbReference type="Proteomes" id="UP001589628"/>
    </source>
</evidence>
<protein>
    <recommendedName>
        <fullName evidence="9">Multidrug-efflux transporter</fullName>
    </recommendedName>
</protein>
<evidence type="ECO:0000256" key="8">
    <source>
        <dbReference type="ARBA" id="ARBA00023136"/>
    </source>
</evidence>
<evidence type="ECO:0000256" key="10">
    <source>
        <dbReference type="SAM" id="Phobius"/>
    </source>
</evidence>
<feature type="transmembrane region" description="Helical" evidence="10">
    <location>
        <begin position="216"/>
        <end position="240"/>
    </location>
</feature>
<dbReference type="PIRSF" id="PIRSF006603">
    <property type="entry name" value="DinF"/>
    <property type="match status" value="1"/>
</dbReference>
<keyword evidence="6 10" id="KW-1133">Transmembrane helix</keyword>
<dbReference type="PANTHER" id="PTHR43298">
    <property type="entry name" value="MULTIDRUG RESISTANCE PROTEIN NORM-RELATED"/>
    <property type="match status" value="1"/>
</dbReference>
<accession>A0ABV5Z752</accession>
<dbReference type="CDD" id="cd13133">
    <property type="entry name" value="MATE_like_7"/>
    <property type="match status" value="1"/>
</dbReference>
<evidence type="ECO:0000256" key="9">
    <source>
        <dbReference type="ARBA" id="ARBA00031636"/>
    </source>
</evidence>
<feature type="transmembrane region" description="Helical" evidence="10">
    <location>
        <begin position="112"/>
        <end position="133"/>
    </location>
</feature>
<sequence>MIGMLSQSLLNLVDTALVGPYGEVALAGVGLGGYVAFLAASVLLGLAAGVQGRTARFLGRQQPQLFAPLLSSACLLALLLGTSLTLLMLTAAPWLLNWLNPSAEVQHTASSYLFWRLLALPAVALNLVFRGFFHGQGSTLAYLKWLAALHGLNILLSLVLVKGYLGLPEWGPEGAGLGTFISLWLGCGIFAWRSWRQTHSRWAPCWRTGKGLIRTLIPHSTQQLFFAFGLMLMFWVIGLIGTREQAVAHVLVNLSLLLILPGVGTGIACTTLINQDLGRQQQDSAFAWGVTGVRLAFILLALLALPLWLFSDSILALFLHQPELIALAQTPLKLTALMLVLDAAALVLNQALLGCGSGKTAMQINIASQWLFFLPFAWLFGPVLGGGLVAIWLVHFVQRCLSSVLFLWIWHKRNWQYAPI</sequence>